<dbReference type="EMBL" id="MU155672">
    <property type="protein sequence ID" value="KAF9471516.1"/>
    <property type="molecule type" value="Genomic_DNA"/>
</dbReference>
<keyword evidence="1" id="KW-0175">Coiled coil</keyword>
<feature type="transmembrane region" description="Helical" evidence="3">
    <location>
        <begin position="188"/>
        <end position="211"/>
    </location>
</feature>
<evidence type="ECO:0000256" key="2">
    <source>
        <dbReference type="SAM" id="MobiDB-lite"/>
    </source>
</evidence>
<reference evidence="4" key="1">
    <citation type="submission" date="2020-11" db="EMBL/GenBank/DDBJ databases">
        <authorList>
            <consortium name="DOE Joint Genome Institute"/>
            <person name="Ahrendt S."/>
            <person name="Riley R."/>
            <person name="Andreopoulos W."/>
            <person name="Labutti K."/>
            <person name="Pangilinan J."/>
            <person name="Ruiz-Duenas F.J."/>
            <person name="Barrasa J.M."/>
            <person name="Sanchez-Garcia M."/>
            <person name="Camarero S."/>
            <person name="Miyauchi S."/>
            <person name="Serrano A."/>
            <person name="Linde D."/>
            <person name="Babiker R."/>
            <person name="Drula E."/>
            <person name="Ayuso-Fernandez I."/>
            <person name="Pacheco R."/>
            <person name="Padilla G."/>
            <person name="Ferreira P."/>
            <person name="Barriuso J."/>
            <person name="Kellner H."/>
            <person name="Castanera R."/>
            <person name="Alfaro M."/>
            <person name="Ramirez L."/>
            <person name="Pisabarro A.G."/>
            <person name="Kuo A."/>
            <person name="Tritt A."/>
            <person name="Lipzen A."/>
            <person name="He G."/>
            <person name="Yan M."/>
            <person name="Ng V."/>
            <person name="Cullen D."/>
            <person name="Martin F."/>
            <person name="Rosso M.-N."/>
            <person name="Henrissat B."/>
            <person name="Hibbett D."/>
            <person name="Martinez A.T."/>
            <person name="Grigoriev I.V."/>
        </authorList>
    </citation>
    <scope>NUCLEOTIDE SEQUENCE</scope>
    <source>
        <strain evidence="4">CIRM-BRFM 674</strain>
    </source>
</reference>
<keyword evidence="3" id="KW-1133">Transmembrane helix</keyword>
<feature type="coiled-coil region" evidence="1">
    <location>
        <begin position="498"/>
        <end position="525"/>
    </location>
</feature>
<keyword evidence="3" id="KW-0812">Transmembrane</keyword>
<dbReference type="OrthoDB" id="4179406at2759"/>
<evidence type="ECO:0000313" key="4">
    <source>
        <dbReference type="EMBL" id="KAF9471516.1"/>
    </source>
</evidence>
<name>A0A9P6CLS3_9AGAR</name>
<protein>
    <submittedName>
        <fullName evidence="4">Uncharacterized protein</fullName>
    </submittedName>
</protein>
<feature type="region of interest" description="Disordered" evidence="2">
    <location>
        <begin position="1"/>
        <end position="99"/>
    </location>
</feature>
<evidence type="ECO:0000313" key="5">
    <source>
        <dbReference type="Proteomes" id="UP000807469"/>
    </source>
</evidence>
<proteinExistence type="predicted"/>
<organism evidence="4 5">
    <name type="scientific">Pholiota conissans</name>
    <dbReference type="NCBI Taxonomy" id="109636"/>
    <lineage>
        <taxon>Eukaryota</taxon>
        <taxon>Fungi</taxon>
        <taxon>Dikarya</taxon>
        <taxon>Basidiomycota</taxon>
        <taxon>Agaricomycotina</taxon>
        <taxon>Agaricomycetes</taxon>
        <taxon>Agaricomycetidae</taxon>
        <taxon>Agaricales</taxon>
        <taxon>Agaricineae</taxon>
        <taxon>Strophariaceae</taxon>
        <taxon>Pholiota</taxon>
    </lineage>
</organism>
<sequence length="614" mass="69158">MRGTYLKTGNSPEEKELQEDEQTNLELSHEDKGVQEDVQGKGNNEGFETHLNAKGLLKNVKNVKSSGTSARLDRYSEDDESSANAQSEDVDSEEGPSRNVHSIIHRASSRESIGLPPDSRLYCKKGPATIRRTHKAQLLEFGVLQFPPKLPPKPATYKLGDKIYDAALVALAECGKYLLSVLKIVAYLWRWPISFVLSLFLLIIVAGHIWINLRQAFKPICNMPVISRLPVCNMSPTASTPQWGDLVDIQSESFSEILKNTAGGSALALEIKRAELVTQDLIAEVRISDLNEKVALERSLLQFVTNAKKTGGSLQKLASMVGGSVDRAVNDYALQSIAIARANEPAQWSLWRIVCWNASAKTEEIVMLMFQEAMDVLSANMRQLIMAAEYNLHMLNNLEIELKDLYEIVIREDSSISSAKSDLLSHLWTKLGWNRSLLRRFEEHLLILKRLRSHREQARARVVSVLSTLSGMRDDMDDISKRSTSKVKTRRVPVEVHIKSIQMGVERLQEERVRAREAEAKAVQAVLSSISNRLACCLMVWGSVIKWHGPVEQYGDLSICMIFFSCWTIWKQRVIFGSFLGEKASCILDFLAPFFVNFVWRHTVIHPAPVYELP</sequence>
<dbReference type="Proteomes" id="UP000807469">
    <property type="component" value="Unassembled WGS sequence"/>
</dbReference>
<evidence type="ECO:0000256" key="3">
    <source>
        <dbReference type="SAM" id="Phobius"/>
    </source>
</evidence>
<evidence type="ECO:0000256" key="1">
    <source>
        <dbReference type="SAM" id="Coils"/>
    </source>
</evidence>
<keyword evidence="3" id="KW-0472">Membrane</keyword>
<comment type="caution">
    <text evidence="4">The sequence shown here is derived from an EMBL/GenBank/DDBJ whole genome shotgun (WGS) entry which is preliminary data.</text>
</comment>
<accession>A0A9P6CLS3</accession>
<feature type="compositionally biased region" description="Basic and acidic residues" evidence="2">
    <location>
        <begin position="27"/>
        <end position="39"/>
    </location>
</feature>
<gene>
    <name evidence="4" type="ORF">BDN70DRAFT_901293</name>
</gene>
<keyword evidence="5" id="KW-1185">Reference proteome</keyword>
<dbReference type="AlphaFoldDB" id="A0A9P6CLS3"/>